<dbReference type="RefSeq" id="WP_190924149.1">
    <property type="nucleotide sequence ID" value="NZ_JACXJA010000003.1"/>
</dbReference>
<accession>A0A927C7G1</accession>
<dbReference type="SUPFAM" id="SSF53850">
    <property type="entry name" value="Periplasmic binding protein-like II"/>
    <property type="match status" value="1"/>
</dbReference>
<dbReference type="EMBL" id="JACXJA010000003">
    <property type="protein sequence ID" value="MBD2860740.1"/>
    <property type="molecule type" value="Genomic_DNA"/>
</dbReference>
<dbReference type="InterPro" id="IPR050490">
    <property type="entry name" value="Bact_solute-bd_prot1"/>
</dbReference>
<keyword evidence="3" id="KW-0732">Signal</keyword>
<keyword evidence="5" id="KW-1185">Reference proteome</keyword>
<dbReference type="Pfam" id="PF01547">
    <property type="entry name" value="SBP_bac_1"/>
    <property type="match status" value="1"/>
</dbReference>
<dbReference type="PROSITE" id="PS51257">
    <property type="entry name" value="PROKAR_LIPOPROTEIN"/>
    <property type="match status" value="1"/>
</dbReference>
<dbReference type="InterPro" id="IPR006059">
    <property type="entry name" value="SBP"/>
</dbReference>
<name>A0A927C7G1_9BACL</name>
<dbReference type="InterPro" id="IPR006061">
    <property type="entry name" value="SBP_1_CS"/>
</dbReference>
<comment type="similarity">
    <text evidence="1">Belongs to the bacterial solute-binding protein 1 family.</text>
</comment>
<reference evidence="4" key="1">
    <citation type="submission" date="2020-09" db="EMBL/GenBank/DDBJ databases">
        <title>A novel bacterium of genus Paenibacillus, isolated from South China Sea.</title>
        <authorList>
            <person name="Huang H."/>
            <person name="Mo K."/>
            <person name="Hu Y."/>
        </authorList>
    </citation>
    <scope>NUCLEOTIDE SEQUENCE</scope>
    <source>
        <strain evidence="4">IB182363</strain>
    </source>
</reference>
<protein>
    <submittedName>
        <fullName evidence="4">Extracellular solute-binding protein</fullName>
    </submittedName>
</protein>
<sequence>MNKKKIQLAIPAVIGTLWLSGCGESDSVVKSREDQAEPVTLKFYQHVLLPDDYYKKVFEEPIKKKFPNVTLELVKKTNLNWRYDLDPDIHEKLADGSFPDLIYTSSWHTHFFKNVDVPLDLRTLVKENRYNLDTFVPQSIEAIKKNGDNGELYGIPFTMNHAALFYNKDLFDKFAVAYPRDGITWDEVIELSRKLTRKEGDVQYYGTKFYGTLLAESFPLPYFNPSTGKADFRTDGWKKMMQFVKTLHEIPATRDYKGIIKDNFAKNQILAMAPENIDFINALEALRKEGAGLNWDVVSYPNHHEVPGVARTVDVHNLMISKASKHQELAFQIISFLTNEENQLLANRNGRLSSLKGDIFQETFGSEIEVLKGKNIKGIFKNTPAPLPPISPYNYIATSELSTASNKVAGGTADINTALREAEEATDKRIEAAKSGNKTNKAY</sequence>
<evidence type="ECO:0000256" key="2">
    <source>
        <dbReference type="ARBA" id="ARBA00022448"/>
    </source>
</evidence>
<evidence type="ECO:0000313" key="5">
    <source>
        <dbReference type="Proteomes" id="UP000639396"/>
    </source>
</evidence>
<organism evidence="4 5">
    <name type="scientific">Paenibacillus oceani</name>
    <dbReference type="NCBI Taxonomy" id="2772510"/>
    <lineage>
        <taxon>Bacteria</taxon>
        <taxon>Bacillati</taxon>
        <taxon>Bacillota</taxon>
        <taxon>Bacilli</taxon>
        <taxon>Bacillales</taxon>
        <taxon>Paenibacillaceae</taxon>
        <taxon>Paenibacillus</taxon>
    </lineage>
</organism>
<dbReference type="PANTHER" id="PTHR43649:SF12">
    <property type="entry name" value="DIACETYLCHITOBIOSE BINDING PROTEIN DASA"/>
    <property type="match status" value="1"/>
</dbReference>
<evidence type="ECO:0000256" key="1">
    <source>
        <dbReference type="ARBA" id="ARBA00008520"/>
    </source>
</evidence>
<dbReference type="AlphaFoldDB" id="A0A927C7G1"/>
<dbReference type="Proteomes" id="UP000639396">
    <property type="component" value="Unassembled WGS sequence"/>
</dbReference>
<comment type="caution">
    <text evidence="4">The sequence shown here is derived from an EMBL/GenBank/DDBJ whole genome shotgun (WGS) entry which is preliminary data.</text>
</comment>
<dbReference type="GO" id="GO:0055085">
    <property type="term" value="P:transmembrane transport"/>
    <property type="evidence" value="ECO:0007669"/>
    <property type="project" value="InterPro"/>
</dbReference>
<dbReference type="PANTHER" id="PTHR43649">
    <property type="entry name" value="ARABINOSE-BINDING PROTEIN-RELATED"/>
    <property type="match status" value="1"/>
</dbReference>
<gene>
    <name evidence="4" type="ORF">IDH45_01915</name>
</gene>
<evidence type="ECO:0000313" key="4">
    <source>
        <dbReference type="EMBL" id="MBD2860740.1"/>
    </source>
</evidence>
<evidence type="ECO:0000256" key="3">
    <source>
        <dbReference type="ARBA" id="ARBA00022729"/>
    </source>
</evidence>
<keyword evidence="2" id="KW-0813">Transport</keyword>
<dbReference type="PROSITE" id="PS01037">
    <property type="entry name" value="SBP_BACTERIAL_1"/>
    <property type="match status" value="1"/>
</dbReference>
<proteinExistence type="inferred from homology"/>
<dbReference type="Gene3D" id="3.40.190.10">
    <property type="entry name" value="Periplasmic binding protein-like II"/>
    <property type="match status" value="1"/>
</dbReference>